<dbReference type="GO" id="GO:0009306">
    <property type="term" value="P:protein secretion"/>
    <property type="evidence" value="ECO:0007669"/>
    <property type="project" value="InterPro"/>
</dbReference>
<dbReference type="Gene3D" id="2.40.30.170">
    <property type="match status" value="1"/>
</dbReference>
<dbReference type="PROSITE" id="PS00543">
    <property type="entry name" value="HLYD_FAMILY"/>
    <property type="match status" value="1"/>
</dbReference>
<evidence type="ECO:0000259" key="12">
    <source>
        <dbReference type="Pfam" id="PF26002"/>
    </source>
</evidence>
<keyword evidence="6 9" id="KW-0812">Transmembrane</keyword>
<feature type="coiled-coil region" evidence="10">
    <location>
        <begin position="244"/>
        <end position="275"/>
    </location>
</feature>
<name>A0A4S4B1I5_9RHOO</name>
<feature type="domain" description="AprE-like beta-barrel" evidence="12">
    <location>
        <begin position="335"/>
        <end position="424"/>
    </location>
</feature>
<evidence type="ECO:0000256" key="8">
    <source>
        <dbReference type="ARBA" id="ARBA00023136"/>
    </source>
</evidence>
<dbReference type="InterPro" id="IPR010129">
    <property type="entry name" value="T1SS_HlyD"/>
</dbReference>
<organism evidence="13 14">
    <name type="scientific">Pseudothauera nasutitermitis</name>
    <dbReference type="NCBI Taxonomy" id="2565930"/>
    <lineage>
        <taxon>Bacteria</taxon>
        <taxon>Pseudomonadati</taxon>
        <taxon>Pseudomonadota</taxon>
        <taxon>Betaproteobacteria</taxon>
        <taxon>Rhodocyclales</taxon>
        <taxon>Zoogloeaceae</taxon>
        <taxon>Pseudothauera</taxon>
    </lineage>
</organism>
<dbReference type="NCBIfam" id="TIGR01843">
    <property type="entry name" value="type_I_hlyD"/>
    <property type="match status" value="1"/>
</dbReference>
<feature type="domain" description="AprE-like long alpha-helical hairpin" evidence="11">
    <location>
        <begin position="104"/>
        <end position="292"/>
    </location>
</feature>
<dbReference type="RefSeq" id="WP_136348506.1">
    <property type="nucleotide sequence ID" value="NZ_SSOC01000004.1"/>
</dbReference>
<evidence type="ECO:0000256" key="5">
    <source>
        <dbReference type="ARBA" id="ARBA00022519"/>
    </source>
</evidence>
<dbReference type="Pfam" id="PF25994">
    <property type="entry name" value="HH_AprE"/>
    <property type="match status" value="1"/>
</dbReference>
<keyword evidence="8 9" id="KW-0472">Membrane</keyword>
<dbReference type="EMBL" id="SSOC01000004">
    <property type="protein sequence ID" value="THF64788.1"/>
    <property type="molecule type" value="Genomic_DNA"/>
</dbReference>
<dbReference type="InterPro" id="IPR058781">
    <property type="entry name" value="HH_AprE-like"/>
</dbReference>
<dbReference type="PRINTS" id="PR01490">
    <property type="entry name" value="RTXTOXIND"/>
</dbReference>
<dbReference type="InterPro" id="IPR006144">
    <property type="entry name" value="Secretion_HlyD_CS"/>
</dbReference>
<dbReference type="OrthoDB" id="9775513at2"/>
<dbReference type="AlphaFoldDB" id="A0A4S4B1I5"/>
<keyword evidence="3 9" id="KW-0813">Transport</keyword>
<dbReference type="PANTHER" id="PTHR30386">
    <property type="entry name" value="MEMBRANE FUSION SUBUNIT OF EMRAB-TOLC MULTIDRUG EFFLUX PUMP"/>
    <property type="match status" value="1"/>
</dbReference>
<dbReference type="GO" id="GO:0005886">
    <property type="term" value="C:plasma membrane"/>
    <property type="evidence" value="ECO:0007669"/>
    <property type="project" value="UniProtKB-SubCell"/>
</dbReference>
<keyword evidence="5 9" id="KW-0997">Cell inner membrane</keyword>
<dbReference type="PANTHER" id="PTHR30386:SF17">
    <property type="entry name" value="ALKALINE PROTEASE SECRETION PROTEIN APRE"/>
    <property type="match status" value="1"/>
</dbReference>
<accession>A0A4S4B1I5</accession>
<comment type="similarity">
    <text evidence="2 9">Belongs to the membrane fusion protein (MFP) (TC 8.A.1) family.</text>
</comment>
<evidence type="ECO:0000256" key="9">
    <source>
        <dbReference type="RuleBase" id="RU365093"/>
    </source>
</evidence>
<dbReference type="InterPro" id="IPR058982">
    <property type="entry name" value="Beta-barrel_AprE"/>
</dbReference>
<evidence type="ECO:0000256" key="6">
    <source>
        <dbReference type="ARBA" id="ARBA00022692"/>
    </source>
</evidence>
<keyword evidence="14" id="KW-1185">Reference proteome</keyword>
<dbReference type="Proteomes" id="UP000308430">
    <property type="component" value="Unassembled WGS sequence"/>
</dbReference>
<evidence type="ECO:0000256" key="2">
    <source>
        <dbReference type="ARBA" id="ARBA00009477"/>
    </source>
</evidence>
<keyword evidence="10" id="KW-0175">Coiled coil</keyword>
<evidence type="ECO:0000256" key="1">
    <source>
        <dbReference type="ARBA" id="ARBA00004377"/>
    </source>
</evidence>
<evidence type="ECO:0000313" key="14">
    <source>
        <dbReference type="Proteomes" id="UP000308430"/>
    </source>
</evidence>
<feature type="transmembrane region" description="Helical" evidence="9">
    <location>
        <begin position="28"/>
        <end position="46"/>
    </location>
</feature>
<gene>
    <name evidence="13" type="ORF">E6C76_12130</name>
</gene>
<dbReference type="Gene3D" id="2.40.50.100">
    <property type="match status" value="1"/>
</dbReference>
<evidence type="ECO:0000256" key="4">
    <source>
        <dbReference type="ARBA" id="ARBA00022475"/>
    </source>
</evidence>
<keyword evidence="4 9" id="KW-1003">Cell membrane</keyword>
<comment type="subcellular location">
    <subcellularLocation>
        <location evidence="1 9">Cell inner membrane</location>
        <topology evidence="1 9">Single-pass membrane protein</topology>
    </subcellularLocation>
</comment>
<dbReference type="Pfam" id="PF26002">
    <property type="entry name" value="Beta-barrel_AprE"/>
    <property type="match status" value="1"/>
</dbReference>
<evidence type="ECO:0000256" key="3">
    <source>
        <dbReference type="ARBA" id="ARBA00022448"/>
    </source>
</evidence>
<protein>
    <recommendedName>
        <fullName evidence="9">Membrane fusion protein (MFP) family protein</fullName>
    </recommendedName>
</protein>
<comment type="caution">
    <text evidence="13">The sequence shown here is derived from an EMBL/GenBank/DDBJ whole genome shotgun (WGS) entry which is preliminary data.</text>
</comment>
<dbReference type="InterPro" id="IPR050739">
    <property type="entry name" value="MFP"/>
</dbReference>
<proteinExistence type="inferred from homology"/>
<sequence>MSAELGMGAAIAADDDLLSVDERHYVRLGWLIVLVGVAGFLAWALLAPLDAGVPVEAKVVVSGNRKAVQPIAGGKVQRILVAEGDAVREGQVLVELVPTVPANQLDSLRFQFLSSLATENRLVAERDGLAQIAFDARLLQAEREGSLQAAEILQAQRQLFDSRRSAQQATLGGLEASLRGAREQRDSLRRILQSRRDQRTAFEQQLAGQRTLADDGLLARNRLLEAERQYLQLAGSVADDEGRLGLLQNQVQEYQLRLIQQREDYQKELRTALAETRTRTADLQSRLDSAQYEVANTQIVAPAAGIVAGLAVFTQGGVVSTGDKLMDIVPLDQPLMVEGRLPVQSVDKVHAGQPVELEFAAFNRASTPKLPGTLRTVSADRLEDPQGTPYYHVEISVDQLQGREVLPGLLLQPGMPVTAFVKTGERTLMSYLLKPLRDRARLALTEE</sequence>
<evidence type="ECO:0000256" key="10">
    <source>
        <dbReference type="SAM" id="Coils"/>
    </source>
</evidence>
<keyword evidence="7 9" id="KW-1133">Transmembrane helix</keyword>
<evidence type="ECO:0000256" key="7">
    <source>
        <dbReference type="ARBA" id="ARBA00022989"/>
    </source>
</evidence>
<evidence type="ECO:0000259" key="11">
    <source>
        <dbReference type="Pfam" id="PF25994"/>
    </source>
</evidence>
<evidence type="ECO:0000313" key="13">
    <source>
        <dbReference type="EMBL" id="THF64788.1"/>
    </source>
</evidence>
<reference evidence="13 14" key="1">
    <citation type="submission" date="2019-04" db="EMBL/GenBank/DDBJ databases">
        <title>Azoarcus nasutitermitis sp. nov. isolated from termite nest.</title>
        <authorList>
            <person name="Lin S.-Y."/>
            <person name="Hameed A."/>
            <person name="Hsu Y.-H."/>
            <person name="Young C.-C."/>
        </authorList>
    </citation>
    <scope>NUCLEOTIDE SEQUENCE [LARGE SCALE GENOMIC DNA]</scope>
    <source>
        <strain evidence="13 14">CC-YHH838</strain>
    </source>
</reference>